<evidence type="ECO:0000313" key="4">
    <source>
        <dbReference type="Proteomes" id="UP001060504"/>
    </source>
</evidence>
<sequence length="190" mass="20928">MSIGHERSGSRVSIAESIIGTHYRYPDYFEVNREKIREFARAVKDDHPAHFTEDAAAECGHDALIASLTFIAVAGRRVQQEIFNQFDVPVNMERVLHRDQKLVFHRPVVAGDKLWFDSYLDSVIESHGAILTEVRGEVTDDDGNPVLTSIVTILGEAQHEGEADEVTAKVAAARDAAIAKMIAGQSSNEG</sequence>
<accession>A0ABQ4V4K2</accession>
<dbReference type="Pfam" id="PF13452">
    <property type="entry name" value="FAS1_DH_region"/>
    <property type="match status" value="1"/>
</dbReference>
<dbReference type="InterPro" id="IPR029069">
    <property type="entry name" value="HotDog_dom_sf"/>
</dbReference>
<evidence type="ECO:0000256" key="1">
    <source>
        <dbReference type="HAMAP-Rule" id="MF_00799"/>
    </source>
</evidence>
<dbReference type="InterPro" id="IPR016709">
    <property type="entry name" value="HadA-like"/>
</dbReference>
<dbReference type="CDD" id="cd03441">
    <property type="entry name" value="R_hydratase_like"/>
    <property type="match status" value="1"/>
</dbReference>
<protein>
    <recommendedName>
        <fullName evidence="1">UPF0336 protein NGTWS1702_01480</fullName>
    </recommendedName>
</protein>
<comment type="similarity">
    <text evidence="1">Belongs to the UPF0336 family.</text>
</comment>
<dbReference type="Proteomes" id="UP001060504">
    <property type="component" value="Unassembled WGS sequence"/>
</dbReference>
<feature type="domain" description="FAS1-like dehydratase" evidence="2">
    <location>
        <begin position="18"/>
        <end position="148"/>
    </location>
</feature>
<gene>
    <name evidence="3" type="ORF">NGTWS1702_01480</name>
</gene>
<dbReference type="SUPFAM" id="SSF54637">
    <property type="entry name" value="Thioesterase/thiol ester dehydrase-isomerase"/>
    <property type="match status" value="1"/>
</dbReference>
<organism evidence="3 4">
    <name type="scientific">Mycolicibacterium cyprinidarum</name>
    <dbReference type="NCBI Taxonomy" id="2860311"/>
    <lineage>
        <taxon>Bacteria</taxon>
        <taxon>Bacillati</taxon>
        <taxon>Actinomycetota</taxon>
        <taxon>Actinomycetes</taxon>
        <taxon>Mycobacteriales</taxon>
        <taxon>Mycobacteriaceae</taxon>
        <taxon>Mycolicibacterium</taxon>
    </lineage>
</organism>
<comment type="caution">
    <text evidence="3">The sequence shown here is derived from an EMBL/GenBank/DDBJ whole genome shotgun (WGS) entry which is preliminary data.</text>
</comment>
<name>A0ABQ4V4K2_9MYCO</name>
<proteinExistence type="inferred from homology"/>
<evidence type="ECO:0000313" key="3">
    <source>
        <dbReference type="EMBL" id="GJF08540.1"/>
    </source>
</evidence>
<dbReference type="Gene3D" id="3.10.129.10">
    <property type="entry name" value="Hotdog Thioesterase"/>
    <property type="match status" value="1"/>
</dbReference>
<dbReference type="InterPro" id="IPR039569">
    <property type="entry name" value="FAS1-like_DH_region"/>
</dbReference>
<evidence type="ECO:0000259" key="2">
    <source>
        <dbReference type="Pfam" id="PF13452"/>
    </source>
</evidence>
<keyword evidence="4" id="KW-1185">Reference proteome</keyword>
<dbReference type="EMBL" id="BPRH01000159">
    <property type="protein sequence ID" value="GJF08540.1"/>
    <property type="molecule type" value="Genomic_DNA"/>
</dbReference>
<reference evidence="3 4" key="1">
    <citation type="submission" date="2021-08" db="EMBL/GenBank/DDBJ databases">
        <title>Draft genome sequence of Mycolicibacterium sp. NGTWS1702 strain.</title>
        <authorList>
            <person name="Matsumoto M."/>
            <person name="Tang B.C.C."/>
            <person name="Machida Y."/>
            <person name="Matoyama H."/>
            <person name="Kishihara T."/>
            <person name="Sato S."/>
            <person name="Kondo I."/>
            <person name="Sano M."/>
            <person name="Kato G."/>
        </authorList>
    </citation>
    <scope>NUCLEOTIDE SEQUENCE [LARGE SCALE GENOMIC DNA]</scope>
    <source>
        <strain evidence="3 4">NGTWSNA01</strain>
    </source>
</reference>
<dbReference type="HAMAP" id="MF_00799">
    <property type="entry name" value="UPF0336"/>
    <property type="match status" value="1"/>
</dbReference>